<proteinExistence type="predicted"/>
<dbReference type="InterPro" id="IPR004852">
    <property type="entry name" value="Di-haem_cyt_c_peroxidsae"/>
</dbReference>
<evidence type="ECO:0000256" key="2">
    <source>
        <dbReference type="ARBA" id="ARBA00022617"/>
    </source>
</evidence>
<evidence type="ECO:0000256" key="7">
    <source>
        <dbReference type="SAM" id="SignalP"/>
    </source>
</evidence>
<gene>
    <name evidence="9" type="ORF">PPEP_a2175</name>
</gene>
<keyword evidence="4" id="KW-0560">Oxidoreductase</keyword>
<dbReference type="InterPro" id="IPR009056">
    <property type="entry name" value="Cyt_c-like_dom"/>
</dbReference>
<protein>
    <submittedName>
        <fullName evidence="9">Cytochrome c peroxidase</fullName>
    </submittedName>
</protein>
<comment type="caution">
    <text evidence="9">The sequence shown here is derived from an EMBL/GenBank/DDBJ whole genome shotgun (WGS) entry which is preliminary data.</text>
</comment>
<keyword evidence="2 6" id="KW-0349">Heme</keyword>
<accession>A0A8I0MYN5</accession>
<dbReference type="GO" id="GO:0020037">
    <property type="term" value="F:heme binding"/>
    <property type="evidence" value="ECO:0007669"/>
    <property type="project" value="InterPro"/>
</dbReference>
<dbReference type="AlphaFoldDB" id="A0A8I0MYN5"/>
<organism evidence="9 10">
    <name type="scientific">Pseudoalteromonas peptidolytica F12-50-A1</name>
    <dbReference type="NCBI Taxonomy" id="1315280"/>
    <lineage>
        <taxon>Bacteria</taxon>
        <taxon>Pseudomonadati</taxon>
        <taxon>Pseudomonadota</taxon>
        <taxon>Gammaproteobacteria</taxon>
        <taxon>Alteromonadales</taxon>
        <taxon>Pseudoalteromonadaceae</taxon>
        <taxon>Pseudoalteromonas</taxon>
    </lineage>
</organism>
<keyword evidence="5 6" id="KW-0408">Iron</keyword>
<dbReference type="SUPFAM" id="SSF46626">
    <property type="entry name" value="Cytochrome c"/>
    <property type="match status" value="2"/>
</dbReference>
<evidence type="ECO:0000259" key="8">
    <source>
        <dbReference type="PROSITE" id="PS51007"/>
    </source>
</evidence>
<feature type="chain" id="PRO_5034458255" evidence="7">
    <location>
        <begin position="24"/>
        <end position="496"/>
    </location>
</feature>
<comment type="subcellular location">
    <subcellularLocation>
        <location evidence="1">Cell envelope</location>
    </subcellularLocation>
</comment>
<keyword evidence="9" id="KW-0575">Peroxidase</keyword>
<dbReference type="Gene3D" id="1.10.760.10">
    <property type="entry name" value="Cytochrome c-like domain"/>
    <property type="match status" value="2"/>
</dbReference>
<dbReference type="EMBL" id="AQHF01000026">
    <property type="protein sequence ID" value="MBE0347666.1"/>
    <property type="molecule type" value="Genomic_DNA"/>
</dbReference>
<dbReference type="Pfam" id="PF03150">
    <property type="entry name" value="CCP_MauG"/>
    <property type="match status" value="1"/>
</dbReference>
<evidence type="ECO:0000256" key="1">
    <source>
        <dbReference type="ARBA" id="ARBA00004196"/>
    </source>
</evidence>
<evidence type="ECO:0000256" key="4">
    <source>
        <dbReference type="ARBA" id="ARBA00023002"/>
    </source>
</evidence>
<feature type="domain" description="Cytochrome c" evidence="8">
    <location>
        <begin position="295"/>
        <end position="465"/>
    </location>
</feature>
<name>A0A8I0MYN5_9GAMM</name>
<dbReference type="RefSeq" id="WP_147391174.1">
    <property type="nucleotide sequence ID" value="NZ_AQHF01000026.1"/>
</dbReference>
<keyword evidence="7" id="KW-0732">Signal</keyword>
<dbReference type="GO" id="GO:0009055">
    <property type="term" value="F:electron transfer activity"/>
    <property type="evidence" value="ECO:0007669"/>
    <property type="project" value="InterPro"/>
</dbReference>
<evidence type="ECO:0000313" key="9">
    <source>
        <dbReference type="EMBL" id="MBE0347666.1"/>
    </source>
</evidence>
<dbReference type="InterPro" id="IPR036909">
    <property type="entry name" value="Cyt_c-like_dom_sf"/>
</dbReference>
<evidence type="ECO:0000256" key="6">
    <source>
        <dbReference type="PROSITE-ProRule" id="PRU00433"/>
    </source>
</evidence>
<dbReference type="GO" id="GO:0004130">
    <property type="term" value="F:cytochrome-c peroxidase activity"/>
    <property type="evidence" value="ECO:0007669"/>
    <property type="project" value="TreeGrafter"/>
</dbReference>
<dbReference type="InterPro" id="IPR051395">
    <property type="entry name" value="Cytochrome_c_Peroxidase/MauG"/>
</dbReference>
<dbReference type="Proteomes" id="UP000660708">
    <property type="component" value="Unassembled WGS sequence"/>
</dbReference>
<evidence type="ECO:0000256" key="5">
    <source>
        <dbReference type="ARBA" id="ARBA00023004"/>
    </source>
</evidence>
<dbReference type="PANTHER" id="PTHR30600">
    <property type="entry name" value="CYTOCHROME C PEROXIDASE-RELATED"/>
    <property type="match status" value="1"/>
</dbReference>
<keyword evidence="10" id="KW-1185">Reference proteome</keyword>
<evidence type="ECO:0000256" key="3">
    <source>
        <dbReference type="ARBA" id="ARBA00022723"/>
    </source>
</evidence>
<sequence>MNKVNIFGTAVLLTALTCLPVLAQHKRLPPPPKQAPLSTLDIELSALIANHGITGKVLGTEELPKISEPIAQLGMQLFFTKALGGEKSVACASCHDPRLGGADGLSLPIGTNALDVDVVGPGRQAVNDEINIPRNSPTIFNSGLANSALFWDGRVQRITITDEAGNESSFISTPDSGFNQPDPNAADSLVATLSRFPVTSREEMRGEAFENATTNEQVRAHIAQRIGDYGEEAGSLATNDWLHAFRNAFNSQADAQSLITFDSIAFALGQYQASFVMVNTSWHRYARGDRSALNEQQKRGAKLFFTPVNEDGAGCVACHSGEQFTNNGFFNLAFPQYGIGTQENRADIGRAAIDSTPRNLFAFRVPSLINIALTAPYGHAGAYETLEQVVDHYSNPEQTIERFFQQGGACGLKQFALSAQCDTLNLQARENSEAALTLLRQSPFVAANLAPQQKQDLVAFLHTLTDKCAKDLKCVKRWVPNRNTPDPDNLRLRAHH</sequence>
<evidence type="ECO:0000313" key="10">
    <source>
        <dbReference type="Proteomes" id="UP000660708"/>
    </source>
</evidence>
<dbReference type="PROSITE" id="PS51007">
    <property type="entry name" value="CYTC"/>
    <property type="match status" value="1"/>
</dbReference>
<dbReference type="GO" id="GO:0030313">
    <property type="term" value="C:cell envelope"/>
    <property type="evidence" value="ECO:0007669"/>
    <property type="project" value="UniProtKB-SubCell"/>
</dbReference>
<keyword evidence="3 6" id="KW-0479">Metal-binding</keyword>
<reference evidence="9 10" key="1">
    <citation type="submission" date="2015-06" db="EMBL/GenBank/DDBJ databases">
        <title>Genome sequence of Pseudoalteromonas peptidolytica.</title>
        <authorList>
            <person name="Xie B.-B."/>
            <person name="Rong J.-C."/>
            <person name="Qin Q.-L."/>
            <person name="Zhang Y.-Z."/>
        </authorList>
    </citation>
    <scope>NUCLEOTIDE SEQUENCE [LARGE SCALE GENOMIC DNA]</scope>
    <source>
        <strain evidence="9 10">F12-50-A1</strain>
    </source>
</reference>
<feature type="signal peptide" evidence="7">
    <location>
        <begin position="1"/>
        <end position="23"/>
    </location>
</feature>
<dbReference type="GO" id="GO:0046872">
    <property type="term" value="F:metal ion binding"/>
    <property type="evidence" value="ECO:0007669"/>
    <property type="project" value="UniProtKB-KW"/>
</dbReference>